<feature type="compositionally biased region" description="Pro residues" evidence="1">
    <location>
        <begin position="347"/>
        <end position="363"/>
    </location>
</feature>
<feature type="compositionally biased region" description="Low complexity" evidence="1">
    <location>
        <begin position="364"/>
        <end position="374"/>
    </location>
</feature>
<comment type="caution">
    <text evidence="2">The sequence shown here is derived from an EMBL/GenBank/DDBJ whole genome shotgun (WGS) entry which is preliminary data.</text>
</comment>
<feature type="compositionally biased region" description="Polar residues" evidence="1">
    <location>
        <begin position="419"/>
        <end position="438"/>
    </location>
</feature>
<evidence type="ECO:0000313" key="3">
    <source>
        <dbReference type="Proteomes" id="UP000054988"/>
    </source>
</evidence>
<organism evidence="2 3">
    <name type="scientific">Moniliophthora roreri</name>
    <name type="common">Frosty pod rot fungus</name>
    <name type="synonym">Monilia roreri</name>
    <dbReference type="NCBI Taxonomy" id="221103"/>
    <lineage>
        <taxon>Eukaryota</taxon>
        <taxon>Fungi</taxon>
        <taxon>Dikarya</taxon>
        <taxon>Basidiomycota</taxon>
        <taxon>Agaricomycotina</taxon>
        <taxon>Agaricomycetes</taxon>
        <taxon>Agaricomycetidae</taxon>
        <taxon>Agaricales</taxon>
        <taxon>Marasmiineae</taxon>
        <taxon>Marasmiaceae</taxon>
        <taxon>Moniliophthora</taxon>
    </lineage>
</organism>
<dbReference type="Proteomes" id="UP000054988">
    <property type="component" value="Unassembled WGS sequence"/>
</dbReference>
<sequence length="604" mass="65964">MHHPTLIRSLKINARRRQTVARISKLISEKCKASNWAYYHWGDKSSKQKKKVQDKNMVVNNCLRELGNLNKKTPCKKSVLVRYREIHYTSKIRDEFTEYWNVVGEAEGSNRNWLHMMNAFTRRKMDKEGPKVIADLQKLNSNQYKAEMTKYEADIKWTSTLEEFARAMKDSLKILAPLADATAMNWDEAGYKRLHYLCNFYGQAIFTKEECKRQIVLNDSSPSGSNADCEEEDEDVTDEMLPPHLAHSDAMPFQGAANPIIWSSLSTVGPIPDPLATAGPVTGPDPSGSILVTCVASLVQPTVHNPSSVNTPQTHPEHSELVLSSRAIAHNGPVVLSPSTSSLSTSPPTPVPPTPALPTPALPIPALSTSSPSAPALPTPAPPTSTIQGSSLKELPLTLPIEKGSHSPTPPTITTTPINSTEPDQNTPGTSPINAPSATTIGAPEVIEQQGSSGSAAMSSPTPSAIDLHISRVNGQLHPFTVAPQWLHTNSSGSMYHPQSLPQPSAPILNPQQLLFQQQQQLQLQQLVLQQQQQGFGVGMPFIGSQTPVCYPGMSPHLVWFYSQSLFLDQQMVNWNPTDSSLMSGPVGNRNGEGKGYVEMFNGE</sequence>
<accession>A0A0W0F792</accession>
<feature type="compositionally biased region" description="Low complexity" evidence="1">
    <location>
        <begin position="333"/>
        <end position="346"/>
    </location>
</feature>
<proteinExistence type="predicted"/>
<reference evidence="2 3" key="1">
    <citation type="submission" date="2015-12" db="EMBL/GenBank/DDBJ databases">
        <title>Draft genome sequence of Moniliophthora roreri, the causal agent of frosty pod rot of cacao.</title>
        <authorList>
            <person name="Aime M.C."/>
            <person name="Diaz-Valderrama J.R."/>
            <person name="Kijpornyongpan T."/>
            <person name="Phillips-Mora W."/>
        </authorList>
    </citation>
    <scope>NUCLEOTIDE SEQUENCE [LARGE SCALE GENOMIC DNA]</scope>
    <source>
        <strain evidence="2 3">MCA 2952</strain>
    </source>
</reference>
<evidence type="ECO:0000313" key="2">
    <source>
        <dbReference type="EMBL" id="KTB32191.1"/>
    </source>
</evidence>
<feature type="region of interest" description="Disordered" evidence="1">
    <location>
        <begin position="332"/>
        <end position="438"/>
    </location>
</feature>
<protein>
    <submittedName>
        <fullName evidence="2">Uncharacterized protein</fullName>
    </submittedName>
</protein>
<evidence type="ECO:0000256" key="1">
    <source>
        <dbReference type="SAM" id="MobiDB-lite"/>
    </source>
</evidence>
<dbReference type="AlphaFoldDB" id="A0A0W0F792"/>
<gene>
    <name evidence="2" type="ORF">WG66_15237</name>
</gene>
<name>A0A0W0F792_MONRR</name>
<dbReference type="EMBL" id="LATX01002249">
    <property type="protein sequence ID" value="KTB32191.1"/>
    <property type="molecule type" value="Genomic_DNA"/>
</dbReference>